<dbReference type="PANTHER" id="PTHR23521">
    <property type="entry name" value="TRANSPORTER MFS SUPERFAMILY"/>
    <property type="match status" value="1"/>
</dbReference>
<dbReference type="GO" id="GO:0022857">
    <property type="term" value="F:transmembrane transporter activity"/>
    <property type="evidence" value="ECO:0007669"/>
    <property type="project" value="InterPro"/>
</dbReference>
<dbReference type="PANTHER" id="PTHR23521:SF3">
    <property type="entry name" value="MFS TRANSPORTER"/>
    <property type="match status" value="1"/>
</dbReference>
<feature type="transmembrane region" description="Helical" evidence="4">
    <location>
        <begin position="210"/>
        <end position="231"/>
    </location>
</feature>
<feature type="transmembrane region" description="Helical" evidence="4">
    <location>
        <begin position="52"/>
        <end position="74"/>
    </location>
</feature>
<evidence type="ECO:0000256" key="3">
    <source>
        <dbReference type="ARBA" id="ARBA00023136"/>
    </source>
</evidence>
<evidence type="ECO:0000256" key="2">
    <source>
        <dbReference type="ARBA" id="ARBA00022989"/>
    </source>
</evidence>
<dbReference type="InterPro" id="IPR020846">
    <property type="entry name" value="MFS_dom"/>
</dbReference>
<accession>A0A3B9IUQ7</accession>
<evidence type="ECO:0000313" key="7">
    <source>
        <dbReference type="Proteomes" id="UP000257706"/>
    </source>
</evidence>
<proteinExistence type="predicted"/>
<name>A0A3B9IUQ7_9PROT</name>
<dbReference type="EMBL" id="DMAI01000434">
    <property type="protein sequence ID" value="HAE50983.1"/>
    <property type="molecule type" value="Genomic_DNA"/>
</dbReference>
<dbReference type="GO" id="GO:0005886">
    <property type="term" value="C:plasma membrane"/>
    <property type="evidence" value="ECO:0007669"/>
    <property type="project" value="TreeGrafter"/>
</dbReference>
<protein>
    <submittedName>
        <fullName evidence="6">MFS transporter</fullName>
    </submittedName>
</protein>
<feature type="non-terminal residue" evidence="6">
    <location>
        <position position="234"/>
    </location>
</feature>
<evidence type="ECO:0000259" key="5">
    <source>
        <dbReference type="PROSITE" id="PS50850"/>
    </source>
</evidence>
<dbReference type="SUPFAM" id="SSF103473">
    <property type="entry name" value="MFS general substrate transporter"/>
    <property type="match status" value="1"/>
</dbReference>
<feature type="transmembrane region" description="Helical" evidence="4">
    <location>
        <begin position="112"/>
        <end position="131"/>
    </location>
</feature>
<evidence type="ECO:0000256" key="4">
    <source>
        <dbReference type="SAM" id="Phobius"/>
    </source>
</evidence>
<dbReference type="Gene3D" id="1.20.1250.20">
    <property type="entry name" value="MFS general substrate transporter like domains"/>
    <property type="match status" value="1"/>
</dbReference>
<evidence type="ECO:0000256" key="1">
    <source>
        <dbReference type="ARBA" id="ARBA00022692"/>
    </source>
</evidence>
<feature type="transmembrane region" description="Helical" evidence="4">
    <location>
        <begin position="21"/>
        <end position="40"/>
    </location>
</feature>
<keyword evidence="2 4" id="KW-1133">Transmembrane helix</keyword>
<organism evidence="6 7">
    <name type="scientific">Tistrella mobilis</name>
    <dbReference type="NCBI Taxonomy" id="171437"/>
    <lineage>
        <taxon>Bacteria</taxon>
        <taxon>Pseudomonadati</taxon>
        <taxon>Pseudomonadota</taxon>
        <taxon>Alphaproteobacteria</taxon>
        <taxon>Geminicoccales</taxon>
        <taxon>Geminicoccaceae</taxon>
        <taxon>Tistrella</taxon>
    </lineage>
</organism>
<feature type="transmembrane region" description="Helical" evidence="4">
    <location>
        <begin position="86"/>
        <end position="106"/>
    </location>
</feature>
<evidence type="ECO:0000313" key="6">
    <source>
        <dbReference type="EMBL" id="HAE50983.1"/>
    </source>
</evidence>
<dbReference type="InterPro" id="IPR036259">
    <property type="entry name" value="MFS_trans_sf"/>
</dbReference>
<gene>
    <name evidence="6" type="ORF">DCK97_26570</name>
</gene>
<dbReference type="AlphaFoldDB" id="A0A3B9IUQ7"/>
<sequence length="234" mass="23603">MTTDLDTAAPHHARTGRPGRLAFALLTVTTAGNLFTPLSARLAQVDGEGTAMAGLAFAAYVGGALPVLLAGSSLPDRLGALNTARLALGLALAASLVMILWPGILMLGLSRALLGIAVAITSTLAPALMAVQCPPGTDPRRVAARVSVATTTGFGFGAALTALCLLLDPQSWMQPVSGPIWIGMALLALTGLHGLPDAPRLTSGGTGLRWPAFPPGTLVFGGAICIAWAVVGLV</sequence>
<keyword evidence="3 4" id="KW-0472">Membrane</keyword>
<feature type="transmembrane region" description="Helical" evidence="4">
    <location>
        <begin position="180"/>
        <end position="198"/>
    </location>
</feature>
<dbReference type="Proteomes" id="UP000257706">
    <property type="component" value="Unassembled WGS sequence"/>
</dbReference>
<feature type="transmembrane region" description="Helical" evidence="4">
    <location>
        <begin position="143"/>
        <end position="168"/>
    </location>
</feature>
<feature type="domain" description="Major facilitator superfamily (MFS) profile" evidence="5">
    <location>
        <begin position="1"/>
        <end position="234"/>
    </location>
</feature>
<comment type="caution">
    <text evidence="6">The sequence shown here is derived from an EMBL/GenBank/DDBJ whole genome shotgun (WGS) entry which is preliminary data.</text>
</comment>
<reference evidence="6 7" key="1">
    <citation type="journal article" date="2018" name="Nat. Biotechnol.">
        <title>A standardized bacterial taxonomy based on genome phylogeny substantially revises the tree of life.</title>
        <authorList>
            <person name="Parks D.H."/>
            <person name="Chuvochina M."/>
            <person name="Waite D.W."/>
            <person name="Rinke C."/>
            <person name="Skarshewski A."/>
            <person name="Chaumeil P.A."/>
            <person name="Hugenholtz P."/>
        </authorList>
    </citation>
    <scope>NUCLEOTIDE SEQUENCE [LARGE SCALE GENOMIC DNA]</scope>
    <source>
        <strain evidence="6">UBA8739</strain>
    </source>
</reference>
<dbReference type="PROSITE" id="PS50850">
    <property type="entry name" value="MFS"/>
    <property type="match status" value="1"/>
</dbReference>
<keyword evidence="1 4" id="KW-0812">Transmembrane</keyword>